<reference evidence="1 2" key="1">
    <citation type="submission" date="2021-07" db="EMBL/GenBank/DDBJ databases">
        <title>The Aristolochia fimbriata genome: insights into angiosperm evolution, floral development and chemical biosynthesis.</title>
        <authorList>
            <person name="Jiao Y."/>
        </authorList>
    </citation>
    <scope>NUCLEOTIDE SEQUENCE [LARGE SCALE GENOMIC DNA]</scope>
    <source>
        <strain evidence="1">IBCAS-2021</strain>
        <tissue evidence="1">Leaf</tissue>
    </source>
</reference>
<evidence type="ECO:0000313" key="1">
    <source>
        <dbReference type="EMBL" id="KAG9456021.1"/>
    </source>
</evidence>
<accession>A0AAV7F5L7</accession>
<dbReference type="Proteomes" id="UP000825729">
    <property type="component" value="Unassembled WGS sequence"/>
</dbReference>
<dbReference type="EMBL" id="JAINDJ010000002">
    <property type="protein sequence ID" value="KAG9456021.1"/>
    <property type="molecule type" value="Genomic_DNA"/>
</dbReference>
<sequence length="139" mass="15722">MKRGEDFEKGEMCPWNGLQRPGFMILDAPLMSVICIVCLIRAKVGSNSFTSSSWCWGVQDVQMLSENRDFVRKRLIVGRKYTRLSYPTSIMEQIIVGSTEAGIHSTNLISSHIAFQEMSLRAIVVALTVSRWLSHENII</sequence>
<organism evidence="1 2">
    <name type="scientific">Aristolochia fimbriata</name>
    <name type="common">White veined hardy Dutchman's pipe vine</name>
    <dbReference type="NCBI Taxonomy" id="158543"/>
    <lineage>
        <taxon>Eukaryota</taxon>
        <taxon>Viridiplantae</taxon>
        <taxon>Streptophyta</taxon>
        <taxon>Embryophyta</taxon>
        <taxon>Tracheophyta</taxon>
        <taxon>Spermatophyta</taxon>
        <taxon>Magnoliopsida</taxon>
        <taxon>Magnoliidae</taxon>
        <taxon>Piperales</taxon>
        <taxon>Aristolochiaceae</taxon>
        <taxon>Aristolochia</taxon>
    </lineage>
</organism>
<evidence type="ECO:0000313" key="2">
    <source>
        <dbReference type="Proteomes" id="UP000825729"/>
    </source>
</evidence>
<name>A0AAV7F5L7_ARIFI</name>
<protein>
    <submittedName>
        <fullName evidence="1">Uncharacterized protein</fullName>
    </submittedName>
</protein>
<proteinExistence type="predicted"/>
<gene>
    <name evidence="1" type="ORF">H6P81_000529</name>
</gene>
<comment type="caution">
    <text evidence="1">The sequence shown here is derived from an EMBL/GenBank/DDBJ whole genome shotgun (WGS) entry which is preliminary data.</text>
</comment>
<dbReference type="AlphaFoldDB" id="A0AAV7F5L7"/>
<keyword evidence="2" id="KW-1185">Reference proteome</keyword>